<dbReference type="PANTHER" id="PTHR32278:SF81">
    <property type="entry name" value="F-BOX FAMILY PROTEIN"/>
    <property type="match status" value="1"/>
</dbReference>
<organism evidence="2 3">
    <name type="scientific">Datura stramonium</name>
    <name type="common">Jimsonweed</name>
    <name type="synonym">Common thornapple</name>
    <dbReference type="NCBI Taxonomy" id="4076"/>
    <lineage>
        <taxon>Eukaryota</taxon>
        <taxon>Viridiplantae</taxon>
        <taxon>Streptophyta</taxon>
        <taxon>Embryophyta</taxon>
        <taxon>Tracheophyta</taxon>
        <taxon>Spermatophyta</taxon>
        <taxon>Magnoliopsida</taxon>
        <taxon>eudicotyledons</taxon>
        <taxon>Gunneridae</taxon>
        <taxon>Pentapetalae</taxon>
        <taxon>asterids</taxon>
        <taxon>lamiids</taxon>
        <taxon>Solanales</taxon>
        <taxon>Solanaceae</taxon>
        <taxon>Solanoideae</taxon>
        <taxon>Datureae</taxon>
        <taxon>Datura</taxon>
    </lineage>
</organism>
<feature type="domain" description="F-box" evidence="1">
    <location>
        <begin position="1"/>
        <end position="47"/>
    </location>
</feature>
<proteinExistence type="predicted"/>
<evidence type="ECO:0000313" key="2">
    <source>
        <dbReference type="EMBL" id="MCD7446002.1"/>
    </source>
</evidence>
<dbReference type="SUPFAM" id="SSF81383">
    <property type="entry name" value="F-box domain"/>
    <property type="match status" value="1"/>
</dbReference>
<evidence type="ECO:0000259" key="1">
    <source>
        <dbReference type="PROSITE" id="PS50181"/>
    </source>
</evidence>
<dbReference type="InterPro" id="IPR025886">
    <property type="entry name" value="PP2-like"/>
</dbReference>
<gene>
    <name evidence="2" type="ORF">HAX54_024706</name>
</gene>
<dbReference type="CDD" id="cd22162">
    <property type="entry name" value="F-box_AtSKIP3-like"/>
    <property type="match status" value="1"/>
</dbReference>
<keyword evidence="3" id="KW-1185">Reference proteome</keyword>
<sequence length="268" mass="30382">MNYFDRLPEGCICEIISHTTPADAVRATILSKEFKFVGESDEIWEKFLPSDYQEIIDRCEFPPVYNTKKELFFSLCDSPILLDGGKLSFFLDKHSGKKCFMIASRELTISRSGNTNYWKWKKNSNLRFSEAACQGALRLLDINGRIGTEMLSPKTDYAAYLVFKLAAITDGLDYANSTIIRFLNYQYKIEIDKQAITGKLEPLPKMRGDGWMEVELGYFNSREGSDGPVEARFINIKSLYYKGGLIIEGIEFRPKGTTSAVVVADIGF</sequence>
<name>A0ABS8RH23_DATST</name>
<comment type="caution">
    <text evidence="2">The sequence shown here is derived from an EMBL/GenBank/DDBJ whole genome shotgun (WGS) entry which is preliminary data.</text>
</comment>
<dbReference type="EMBL" id="JACEIK010000003">
    <property type="protein sequence ID" value="MCD7446002.1"/>
    <property type="molecule type" value="Genomic_DNA"/>
</dbReference>
<reference evidence="2 3" key="1">
    <citation type="journal article" date="2021" name="BMC Genomics">
        <title>Datura genome reveals duplications of psychoactive alkaloid biosynthetic genes and high mutation rate following tissue culture.</title>
        <authorList>
            <person name="Rajewski A."/>
            <person name="Carter-House D."/>
            <person name="Stajich J."/>
            <person name="Litt A."/>
        </authorList>
    </citation>
    <scope>NUCLEOTIDE SEQUENCE [LARGE SCALE GENOMIC DNA]</scope>
    <source>
        <strain evidence="2">AR-01</strain>
    </source>
</reference>
<dbReference type="PANTHER" id="PTHR32278">
    <property type="entry name" value="F-BOX DOMAIN-CONTAINING PROTEIN"/>
    <property type="match status" value="1"/>
</dbReference>
<evidence type="ECO:0000313" key="3">
    <source>
        <dbReference type="Proteomes" id="UP000823775"/>
    </source>
</evidence>
<dbReference type="Pfam" id="PF14299">
    <property type="entry name" value="PP2"/>
    <property type="match status" value="1"/>
</dbReference>
<protein>
    <recommendedName>
        <fullName evidence="1">F-box domain-containing protein</fullName>
    </recommendedName>
</protein>
<dbReference type="InterPro" id="IPR001810">
    <property type="entry name" value="F-box_dom"/>
</dbReference>
<dbReference type="InterPro" id="IPR036047">
    <property type="entry name" value="F-box-like_dom_sf"/>
</dbReference>
<dbReference type="PROSITE" id="PS50181">
    <property type="entry name" value="FBOX"/>
    <property type="match status" value="1"/>
</dbReference>
<accession>A0ABS8RH23</accession>
<dbReference type="Proteomes" id="UP000823775">
    <property type="component" value="Unassembled WGS sequence"/>
</dbReference>